<dbReference type="PROSITE" id="PS00136">
    <property type="entry name" value="SUBTILASE_ASP"/>
    <property type="match status" value="1"/>
</dbReference>
<evidence type="ECO:0000256" key="5">
    <source>
        <dbReference type="ARBA" id="ARBA00022512"/>
    </source>
</evidence>
<feature type="domain" description="HYDIN/VesB/CFA65-like Ig-like" evidence="20">
    <location>
        <begin position="635"/>
        <end position="705"/>
    </location>
</feature>
<dbReference type="Proteomes" id="UP000605670">
    <property type="component" value="Unassembled WGS sequence"/>
</dbReference>
<evidence type="ECO:0000256" key="12">
    <source>
        <dbReference type="ARBA" id="ARBA00023273"/>
    </source>
</evidence>
<evidence type="ECO:0000256" key="8">
    <source>
        <dbReference type="ARBA" id="ARBA00022729"/>
    </source>
</evidence>
<dbReference type="Pfam" id="PF02225">
    <property type="entry name" value="PA"/>
    <property type="match status" value="1"/>
</dbReference>
<evidence type="ECO:0000256" key="15">
    <source>
        <dbReference type="RuleBase" id="RU003355"/>
    </source>
</evidence>
<dbReference type="Pfam" id="PF22544">
    <property type="entry name" value="HYDIN_VesB_CFA65-like_Ig"/>
    <property type="match status" value="1"/>
</dbReference>
<dbReference type="InterPro" id="IPR023828">
    <property type="entry name" value="Peptidase_S8_Ser-AS"/>
</dbReference>
<evidence type="ECO:0000256" key="1">
    <source>
        <dbReference type="ARBA" id="ARBA00004138"/>
    </source>
</evidence>
<organism evidence="21 22">
    <name type="scientific">Ornithinimicrobium tianjinense</name>
    <dbReference type="NCBI Taxonomy" id="1195761"/>
    <lineage>
        <taxon>Bacteria</taxon>
        <taxon>Bacillati</taxon>
        <taxon>Actinomycetota</taxon>
        <taxon>Actinomycetes</taxon>
        <taxon>Micrococcales</taxon>
        <taxon>Ornithinimicrobiaceae</taxon>
        <taxon>Ornithinimicrobium</taxon>
    </lineage>
</organism>
<keyword evidence="6" id="KW-0964">Secreted</keyword>
<dbReference type="Pfam" id="PF00082">
    <property type="entry name" value="Peptidase_S8"/>
    <property type="match status" value="1"/>
</dbReference>
<dbReference type="InterPro" id="IPR036852">
    <property type="entry name" value="Peptidase_S8/S53_dom_sf"/>
</dbReference>
<protein>
    <recommendedName>
        <fullName evidence="23">PA domain-containing protein</fullName>
    </recommendedName>
</protein>
<feature type="compositionally biased region" description="Polar residues" evidence="16">
    <location>
        <begin position="26"/>
        <end position="38"/>
    </location>
</feature>
<keyword evidence="9 14" id="KW-0378">Hydrolase</keyword>
<dbReference type="SUPFAM" id="SSF52743">
    <property type="entry name" value="Subtilisin-like"/>
    <property type="match status" value="1"/>
</dbReference>
<dbReference type="InterPro" id="IPR003137">
    <property type="entry name" value="PA_domain"/>
</dbReference>
<dbReference type="Gene3D" id="3.50.30.30">
    <property type="match status" value="1"/>
</dbReference>
<keyword evidence="8 17" id="KW-0732">Signal</keyword>
<evidence type="ECO:0000259" key="19">
    <source>
        <dbReference type="Pfam" id="PF02225"/>
    </source>
</evidence>
<evidence type="ECO:0000259" key="18">
    <source>
        <dbReference type="Pfam" id="PF00082"/>
    </source>
</evidence>
<dbReference type="InterPro" id="IPR053879">
    <property type="entry name" value="HYDIN_VesB_CFA65-like_Ig"/>
</dbReference>
<feature type="active site" description="Charge relay system" evidence="13 14">
    <location>
        <position position="566"/>
    </location>
</feature>
<evidence type="ECO:0008006" key="23">
    <source>
        <dbReference type="Google" id="ProtNLM"/>
    </source>
</evidence>
<evidence type="ECO:0000256" key="4">
    <source>
        <dbReference type="ARBA" id="ARBA00022490"/>
    </source>
</evidence>
<keyword evidence="7 14" id="KW-0645">Protease</keyword>
<dbReference type="InterPro" id="IPR013783">
    <property type="entry name" value="Ig-like_fold"/>
</dbReference>
<dbReference type="InterPro" id="IPR050131">
    <property type="entry name" value="Peptidase_S8_subtilisin-like"/>
</dbReference>
<dbReference type="PROSITE" id="PS00138">
    <property type="entry name" value="SUBTILASE_SER"/>
    <property type="match status" value="1"/>
</dbReference>
<proteinExistence type="inferred from homology"/>
<dbReference type="GO" id="GO:0005737">
    <property type="term" value="C:cytoplasm"/>
    <property type="evidence" value="ECO:0007669"/>
    <property type="project" value="UniProtKB-SubCell"/>
</dbReference>
<feature type="signal peptide" evidence="17">
    <location>
        <begin position="1"/>
        <end position="17"/>
    </location>
</feature>
<dbReference type="AlphaFoldDB" id="A0A917BWU3"/>
<evidence type="ECO:0000256" key="6">
    <source>
        <dbReference type="ARBA" id="ARBA00022525"/>
    </source>
</evidence>
<dbReference type="GO" id="GO:0004252">
    <property type="term" value="F:serine-type endopeptidase activity"/>
    <property type="evidence" value="ECO:0007669"/>
    <property type="project" value="UniProtKB-UniRule"/>
</dbReference>
<dbReference type="Gene3D" id="2.60.40.10">
    <property type="entry name" value="Immunoglobulins"/>
    <property type="match status" value="1"/>
</dbReference>
<dbReference type="PANTHER" id="PTHR43806">
    <property type="entry name" value="PEPTIDASE S8"/>
    <property type="match status" value="1"/>
</dbReference>
<evidence type="ECO:0000256" key="11">
    <source>
        <dbReference type="ARBA" id="ARBA00023069"/>
    </source>
</evidence>
<dbReference type="PANTHER" id="PTHR43806:SF65">
    <property type="entry name" value="SERINE PROTEASE APRX"/>
    <property type="match status" value="1"/>
</dbReference>
<feature type="domain" description="PA" evidence="19">
    <location>
        <begin position="414"/>
        <end position="483"/>
    </location>
</feature>
<keyword evidence="22" id="KW-1185">Reference proteome</keyword>
<keyword evidence="11" id="KW-0969">Cilium</keyword>
<feature type="active site" description="Charge relay system" evidence="13 14">
    <location>
        <position position="237"/>
    </location>
</feature>
<name>A0A917BWU3_9MICO</name>
<evidence type="ECO:0000256" key="2">
    <source>
        <dbReference type="ARBA" id="ARBA00004496"/>
    </source>
</evidence>
<feature type="domain" description="Peptidase S8/S53" evidence="18">
    <location>
        <begin position="174"/>
        <end position="607"/>
    </location>
</feature>
<dbReference type="RefSeq" id="WP_188432157.1">
    <property type="nucleotide sequence ID" value="NZ_BAABKH010000004.1"/>
</dbReference>
<dbReference type="InterPro" id="IPR023827">
    <property type="entry name" value="Peptidase_S8_Asp-AS"/>
</dbReference>
<evidence type="ECO:0000256" key="9">
    <source>
        <dbReference type="ARBA" id="ARBA00022801"/>
    </source>
</evidence>
<dbReference type="PROSITE" id="PS51892">
    <property type="entry name" value="SUBTILASE"/>
    <property type="match status" value="1"/>
</dbReference>
<dbReference type="InterPro" id="IPR015500">
    <property type="entry name" value="Peptidase_S8_subtilisin-rel"/>
</dbReference>
<evidence type="ECO:0000256" key="13">
    <source>
        <dbReference type="PIRSR" id="PIRSR615500-1"/>
    </source>
</evidence>
<feature type="active site" description="Charge relay system" evidence="13 14">
    <location>
        <position position="183"/>
    </location>
</feature>
<dbReference type="GO" id="GO:0005975">
    <property type="term" value="P:carbohydrate metabolic process"/>
    <property type="evidence" value="ECO:0007669"/>
    <property type="project" value="UniProtKB-ARBA"/>
</dbReference>
<evidence type="ECO:0000256" key="7">
    <source>
        <dbReference type="ARBA" id="ARBA00022670"/>
    </source>
</evidence>
<dbReference type="PRINTS" id="PR00723">
    <property type="entry name" value="SUBTILISIN"/>
</dbReference>
<feature type="chain" id="PRO_5039182148" description="PA domain-containing protein" evidence="17">
    <location>
        <begin position="18"/>
        <end position="730"/>
    </location>
</feature>
<comment type="similarity">
    <text evidence="3 14 15">Belongs to the peptidase S8 family.</text>
</comment>
<reference evidence="21" key="2">
    <citation type="submission" date="2020-09" db="EMBL/GenBank/DDBJ databases">
        <authorList>
            <person name="Sun Q."/>
            <person name="Zhou Y."/>
        </authorList>
    </citation>
    <scope>NUCLEOTIDE SEQUENCE</scope>
    <source>
        <strain evidence="21">CGMCC 1.12160</strain>
    </source>
</reference>
<evidence type="ECO:0000256" key="16">
    <source>
        <dbReference type="SAM" id="MobiDB-lite"/>
    </source>
</evidence>
<evidence type="ECO:0000313" key="22">
    <source>
        <dbReference type="Proteomes" id="UP000605670"/>
    </source>
</evidence>
<dbReference type="SUPFAM" id="SSF52025">
    <property type="entry name" value="PA domain"/>
    <property type="match status" value="1"/>
</dbReference>
<evidence type="ECO:0000259" key="20">
    <source>
        <dbReference type="Pfam" id="PF22544"/>
    </source>
</evidence>
<dbReference type="InterPro" id="IPR000209">
    <property type="entry name" value="Peptidase_S8/S53_dom"/>
</dbReference>
<comment type="subcellular location">
    <subcellularLocation>
        <location evidence="1">Cell projection</location>
        <location evidence="1">Cilium</location>
    </subcellularLocation>
    <subcellularLocation>
        <location evidence="2">Cytoplasm</location>
    </subcellularLocation>
</comment>
<reference evidence="21" key="1">
    <citation type="journal article" date="2014" name="Int. J. Syst. Evol. Microbiol.">
        <title>Complete genome sequence of Corynebacterium casei LMG S-19264T (=DSM 44701T), isolated from a smear-ripened cheese.</title>
        <authorList>
            <consortium name="US DOE Joint Genome Institute (JGI-PGF)"/>
            <person name="Walter F."/>
            <person name="Albersmeier A."/>
            <person name="Kalinowski J."/>
            <person name="Ruckert C."/>
        </authorList>
    </citation>
    <scope>NUCLEOTIDE SEQUENCE</scope>
    <source>
        <strain evidence="21">CGMCC 1.12160</strain>
    </source>
</reference>
<dbReference type="EMBL" id="BMEM01000007">
    <property type="protein sequence ID" value="GGF60002.1"/>
    <property type="molecule type" value="Genomic_DNA"/>
</dbReference>
<accession>A0A917BWU3</accession>
<keyword evidence="12" id="KW-0966">Cell projection</keyword>
<dbReference type="GO" id="GO:0006508">
    <property type="term" value="P:proteolysis"/>
    <property type="evidence" value="ECO:0007669"/>
    <property type="project" value="UniProtKB-KW"/>
</dbReference>
<evidence type="ECO:0000313" key="21">
    <source>
        <dbReference type="EMBL" id="GGF60002.1"/>
    </source>
</evidence>
<dbReference type="Gene3D" id="3.40.50.200">
    <property type="entry name" value="Peptidase S8/S53 domain"/>
    <property type="match status" value="1"/>
</dbReference>
<keyword evidence="4" id="KW-0963">Cytoplasm</keyword>
<evidence type="ECO:0000256" key="17">
    <source>
        <dbReference type="SAM" id="SignalP"/>
    </source>
</evidence>
<sequence>MAGLLSLALAGSGLASAGAAGSAAGNPNTDGSTSAPGQDRTSAIVVLTGAPLATASHVDRDTNGKIRLDARNTRATRAELNAEKNAFRKWLRVNAPKAQVTSSYDISLNAVAVQLNGTPLETLRTAPGVTAADYQGIYHATAHEDPDLALIDTLEGWAVAGATAVGGDPSTWAGHGIKVGIIDTGIDPDHPCFDDSLYPAAAQTGDPALTNNKVIVAKIFHHKAKQLGFTAADHEGHGTHVAGTVGCNPHTPAVVGGAEIGYDPTGVAPGVLLGNYNVLPNGNGSSEDILNGMEAAVADGMDVLNMSLGGGYSGVQDLMAMAVDNIDRAGVVVAVAAGNDGPGASTTGSPGRAERALTVGASTVGQFVGVPVSSGGAQVSVAAVGEFPVPATDLTAPLGVVDAVAGATNPLGLGCGPIAEDLTGQIALISRGSCSFGTKVANAEARGAVAAIIVNNIPGDPISMAGDPAAPSTIPAVQSGLGDRDALMALDGQDVVIGSQSTYTQTGFDNILAGFSSWGPTRVDHLVKPDVVAPGVNVLSAQPLSFCAEDAWVDAEGCWAFYQGTSMATPHVAGMAAVVRAVHADWDAWQVRSAIANTAKIDGVTQTNAITQVETNVQKVGNGLADLDAAVTAPLAFSQTTLSFGAVPSGSGKATSTTVTVSNLSGADATFPVSVSGAGFTADVESVTVPADGSATITVTFAPVKGEVAGAKQAHLYVGDSHLAMFALVQ</sequence>
<keyword evidence="10 14" id="KW-0720">Serine protease</keyword>
<dbReference type="InterPro" id="IPR046450">
    <property type="entry name" value="PA_dom_sf"/>
</dbReference>
<comment type="caution">
    <text evidence="21">The sequence shown here is derived from an EMBL/GenBank/DDBJ whole genome shotgun (WGS) entry which is preliminary data.</text>
</comment>
<keyword evidence="5" id="KW-0134">Cell wall</keyword>
<dbReference type="CDD" id="cd04818">
    <property type="entry name" value="PA_subtilisin_1"/>
    <property type="match status" value="1"/>
</dbReference>
<feature type="region of interest" description="Disordered" evidence="16">
    <location>
        <begin position="18"/>
        <end position="38"/>
    </location>
</feature>
<evidence type="ECO:0000256" key="14">
    <source>
        <dbReference type="PROSITE-ProRule" id="PRU01240"/>
    </source>
</evidence>
<evidence type="ECO:0000256" key="3">
    <source>
        <dbReference type="ARBA" id="ARBA00011073"/>
    </source>
</evidence>
<evidence type="ECO:0000256" key="10">
    <source>
        <dbReference type="ARBA" id="ARBA00022825"/>
    </source>
</evidence>
<gene>
    <name evidence="21" type="ORF">GCM10011366_29800</name>
</gene>